<dbReference type="InterPro" id="IPR007110">
    <property type="entry name" value="Ig-like_dom"/>
</dbReference>
<accession>A0A8C2XCY5</accession>
<protein>
    <recommendedName>
        <fullName evidence="1">Ig-like domain-containing protein</fullName>
    </recommendedName>
</protein>
<reference evidence="2" key="2">
    <citation type="submission" date="2025-09" db="UniProtKB">
        <authorList>
            <consortium name="Ensembl"/>
        </authorList>
    </citation>
    <scope>IDENTIFICATION</scope>
</reference>
<dbReference type="AlphaFoldDB" id="A0A8C2XCY5"/>
<dbReference type="Proteomes" id="UP000694565">
    <property type="component" value="Unplaced"/>
</dbReference>
<evidence type="ECO:0000313" key="2">
    <source>
        <dbReference type="Ensembl" id="ENSCLMP00005015997.1"/>
    </source>
</evidence>
<evidence type="ECO:0000259" key="1">
    <source>
        <dbReference type="PROSITE" id="PS50835"/>
    </source>
</evidence>
<name>A0A8C2XCY5_CYCLU</name>
<reference evidence="2" key="1">
    <citation type="submission" date="2025-08" db="UniProtKB">
        <authorList>
            <consortium name="Ensembl"/>
        </authorList>
    </citation>
    <scope>IDENTIFICATION</scope>
</reference>
<dbReference type="PROSITE" id="PS50835">
    <property type="entry name" value="IG_LIKE"/>
    <property type="match status" value="1"/>
</dbReference>
<organism evidence="2 3">
    <name type="scientific">Cyclopterus lumpus</name>
    <name type="common">Lumpsucker</name>
    <dbReference type="NCBI Taxonomy" id="8103"/>
    <lineage>
        <taxon>Eukaryota</taxon>
        <taxon>Metazoa</taxon>
        <taxon>Chordata</taxon>
        <taxon>Craniata</taxon>
        <taxon>Vertebrata</taxon>
        <taxon>Euteleostomi</taxon>
        <taxon>Actinopterygii</taxon>
        <taxon>Neopterygii</taxon>
        <taxon>Teleostei</taxon>
        <taxon>Neoteleostei</taxon>
        <taxon>Acanthomorphata</taxon>
        <taxon>Eupercaria</taxon>
        <taxon>Perciformes</taxon>
        <taxon>Cottioidei</taxon>
        <taxon>Cottales</taxon>
        <taxon>Cyclopteridae</taxon>
        <taxon>Cyclopterus</taxon>
    </lineage>
</organism>
<dbReference type="InterPro" id="IPR013106">
    <property type="entry name" value="Ig_V-set"/>
</dbReference>
<dbReference type="Ensembl" id="ENSCLMT00005016967.1">
    <property type="protein sequence ID" value="ENSCLMP00005015997.1"/>
    <property type="gene ID" value="ENSCLMG00005008293.1"/>
</dbReference>
<evidence type="ECO:0000313" key="3">
    <source>
        <dbReference type="Proteomes" id="UP000694565"/>
    </source>
</evidence>
<dbReference type="Gene3D" id="2.60.40.10">
    <property type="entry name" value="Immunoglobulins"/>
    <property type="match status" value="1"/>
</dbReference>
<dbReference type="GeneTree" id="ENSGT00980000202651"/>
<dbReference type="InterPro" id="IPR013783">
    <property type="entry name" value="Ig-like_fold"/>
</dbReference>
<dbReference type="Pfam" id="PF07686">
    <property type="entry name" value="V-set"/>
    <property type="match status" value="1"/>
</dbReference>
<dbReference type="InterPro" id="IPR036179">
    <property type="entry name" value="Ig-like_dom_sf"/>
</dbReference>
<dbReference type="SUPFAM" id="SSF48726">
    <property type="entry name" value="Immunoglobulin"/>
    <property type="match status" value="1"/>
</dbReference>
<feature type="domain" description="Ig-like" evidence="1">
    <location>
        <begin position="18"/>
        <end position="117"/>
    </location>
</feature>
<sequence length="170" mass="19263">MLKAIEGINVSHLTTTAPQIVSITSPPSTTVIRVKLGGTVYLPCQCGGWNVGSNIPPKWENSRGEDLLLTTPGDDIVHRKQRKYILYNDVKWLKTRGDFSLVLRNVTWEDQGEYTCTYLEPEFKFVPYQNDWIKEVGNRIISMVWGDILGFCERNHKRPQADVAKTGHGS</sequence>
<keyword evidence="3" id="KW-1185">Reference proteome</keyword>
<proteinExistence type="predicted"/>